<evidence type="ECO:0000256" key="1">
    <source>
        <dbReference type="SAM" id="MobiDB-lite"/>
    </source>
</evidence>
<dbReference type="AlphaFoldDB" id="A0A2J6QAT9"/>
<name>A0A2J6QAT9_9HELO</name>
<organism evidence="2 3">
    <name type="scientific">Hyaloscypha hepaticicola</name>
    <dbReference type="NCBI Taxonomy" id="2082293"/>
    <lineage>
        <taxon>Eukaryota</taxon>
        <taxon>Fungi</taxon>
        <taxon>Dikarya</taxon>
        <taxon>Ascomycota</taxon>
        <taxon>Pezizomycotina</taxon>
        <taxon>Leotiomycetes</taxon>
        <taxon>Helotiales</taxon>
        <taxon>Hyaloscyphaceae</taxon>
        <taxon>Hyaloscypha</taxon>
    </lineage>
</organism>
<keyword evidence="3" id="KW-1185">Reference proteome</keyword>
<accession>A0A2J6QAT9</accession>
<dbReference type="EMBL" id="KZ613475">
    <property type="protein sequence ID" value="PMD23393.1"/>
    <property type="molecule type" value="Genomic_DNA"/>
</dbReference>
<dbReference type="OrthoDB" id="4749037at2759"/>
<feature type="region of interest" description="Disordered" evidence="1">
    <location>
        <begin position="49"/>
        <end position="85"/>
    </location>
</feature>
<sequence>MAPTSIFLLPDDDSEYSSEPRDMPSPNEVPGSLLVEEPSKTEMFPPFVEHMPESVNDGVFGQPTKERMPEPTKVIKGFNDGLTEQPKEEIADTKNLLRPTYPPPSNKAYWLTSDGHDPKYAYDKSRVIYTFPSARHLDGLKFPLQQANSRVLQVAQEENRRRESLSEVQRKRRESLLTARTPTPTRARTNTDNTVTASSPEPSSEGEKIAATIDWNRPAWKPTVHGAVDFYSAEEQRADFIRSIDDYAKTSLQGSRFRFHRDQPHLLIPPKIDRTHPPEYFYEYCKKCDENHIPPGPPITLPDRDTCGAFLPDWFPCHLYQKPWETFRQLYNKIVLCEEQERGFRVNAIHDPTKPVWDYEYHEDEPRWRAMGLYPGWRKCRTGEKATEAERTCELCNKPKPKVESANTEGENAGSVSDQRRYLETWVEGMMNVIGMQDKAAAIEMIHRMKPQEVLSHFAEYRVPSHELEGYDTCDDSDPDGEKIMPPSPPKLKPRIPLIASASALDLGESGLKYELESLSLQRTLTASSSSSDGLCMRPGKSFLAKGHGFSMPPLNAQLPATKYDTTMEEERKRKPPMYDAIVVEVKERSQALVVADLNVVIEKRVMGCSRKKEELRSKRDEEGSVV</sequence>
<dbReference type="Proteomes" id="UP000235672">
    <property type="component" value="Unassembled WGS sequence"/>
</dbReference>
<feature type="compositionally biased region" description="Low complexity" evidence="1">
    <location>
        <begin position="178"/>
        <end position="194"/>
    </location>
</feature>
<evidence type="ECO:0000313" key="3">
    <source>
        <dbReference type="Proteomes" id="UP000235672"/>
    </source>
</evidence>
<reference evidence="2 3" key="1">
    <citation type="submission" date="2016-05" db="EMBL/GenBank/DDBJ databases">
        <title>A degradative enzymes factory behind the ericoid mycorrhizal symbiosis.</title>
        <authorList>
            <consortium name="DOE Joint Genome Institute"/>
            <person name="Martino E."/>
            <person name="Morin E."/>
            <person name="Grelet G."/>
            <person name="Kuo A."/>
            <person name="Kohler A."/>
            <person name="Daghino S."/>
            <person name="Barry K."/>
            <person name="Choi C."/>
            <person name="Cichocki N."/>
            <person name="Clum A."/>
            <person name="Copeland A."/>
            <person name="Hainaut M."/>
            <person name="Haridas S."/>
            <person name="Labutti K."/>
            <person name="Lindquist E."/>
            <person name="Lipzen A."/>
            <person name="Khouja H.-R."/>
            <person name="Murat C."/>
            <person name="Ohm R."/>
            <person name="Olson A."/>
            <person name="Spatafora J."/>
            <person name="Veneault-Fourrey C."/>
            <person name="Henrissat B."/>
            <person name="Grigoriev I."/>
            <person name="Martin F."/>
            <person name="Perotto S."/>
        </authorList>
    </citation>
    <scope>NUCLEOTIDE SEQUENCE [LARGE SCALE GENOMIC DNA]</scope>
    <source>
        <strain evidence="2 3">UAMH 7357</strain>
    </source>
</reference>
<proteinExistence type="predicted"/>
<protein>
    <submittedName>
        <fullName evidence="2">Uncharacterized protein</fullName>
    </submittedName>
</protein>
<evidence type="ECO:0000313" key="2">
    <source>
        <dbReference type="EMBL" id="PMD23393.1"/>
    </source>
</evidence>
<feature type="region of interest" description="Disordered" evidence="1">
    <location>
        <begin position="156"/>
        <end position="206"/>
    </location>
</feature>
<feature type="compositionally biased region" description="Basic and acidic residues" evidence="1">
    <location>
        <begin position="157"/>
        <end position="169"/>
    </location>
</feature>
<feature type="region of interest" description="Disordered" evidence="1">
    <location>
        <begin position="1"/>
        <end position="33"/>
    </location>
</feature>
<gene>
    <name evidence="2" type="ORF">NA56DRAFT_747244</name>
</gene>